<dbReference type="GO" id="GO:0005634">
    <property type="term" value="C:nucleus"/>
    <property type="evidence" value="ECO:0007669"/>
    <property type="project" value="UniProtKB-SubCell"/>
</dbReference>
<dbReference type="PANTHER" id="PTHR16515:SF49">
    <property type="entry name" value="GASTRULA ZINC FINGER PROTEIN XLCGF49.1-LIKE-RELATED"/>
    <property type="match status" value="1"/>
</dbReference>
<evidence type="ECO:0000259" key="9">
    <source>
        <dbReference type="PROSITE" id="PS50157"/>
    </source>
</evidence>
<feature type="domain" description="C2H2-type" evidence="9">
    <location>
        <begin position="69"/>
        <end position="93"/>
    </location>
</feature>
<keyword evidence="2" id="KW-0479">Metal-binding</keyword>
<dbReference type="InterPro" id="IPR050331">
    <property type="entry name" value="Zinc_finger"/>
</dbReference>
<comment type="subcellular location">
    <subcellularLocation>
        <location evidence="1">Nucleus</location>
    </subcellularLocation>
</comment>
<dbReference type="AlphaFoldDB" id="A0A0T6AXV9"/>
<evidence type="ECO:0000256" key="5">
    <source>
        <dbReference type="ARBA" id="ARBA00022833"/>
    </source>
</evidence>
<dbReference type="InterPro" id="IPR036236">
    <property type="entry name" value="Znf_C2H2_sf"/>
</dbReference>
<dbReference type="Proteomes" id="UP000051574">
    <property type="component" value="Unassembled WGS sequence"/>
</dbReference>
<dbReference type="FunFam" id="3.30.160.60:FF:000446">
    <property type="entry name" value="Zinc finger protein"/>
    <property type="match status" value="1"/>
</dbReference>
<reference evidence="10 11" key="1">
    <citation type="submission" date="2015-09" db="EMBL/GenBank/DDBJ databases">
        <title>Draft genome of the scarab beetle Oryctes borbonicus.</title>
        <authorList>
            <person name="Meyer J.M."/>
            <person name="Markov G.V."/>
            <person name="Baskaran P."/>
            <person name="Herrmann M."/>
            <person name="Sommer R.J."/>
            <person name="Roedelsperger C."/>
        </authorList>
    </citation>
    <scope>NUCLEOTIDE SEQUENCE [LARGE SCALE GENOMIC DNA]</scope>
    <source>
        <strain evidence="10">OB123</strain>
        <tissue evidence="10">Whole animal</tissue>
    </source>
</reference>
<evidence type="ECO:0000256" key="3">
    <source>
        <dbReference type="ARBA" id="ARBA00022737"/>
    </source>
</evidence>
<feature type="domain" description="C2H2-type" evidence="9">
    <location>
        <begin position="94"/>
        <end position="124"/>
    </location>
</feature>
<dbReference type="SMART" id="SM00355">
    <property type="entry name" value="ZnF_C2H2"/>
    <property type="match status" value="5"/>
</dbReference>
<evidence type="ECO:0000256" key="4">
    <source>
        <dbReference type="ARBA" id="ARBA00022771"/>
    </source>
</evidence>
<dbReference type="GO" id="GO:0008270">
    <property type="term" value="F:zinc ion binding"/>
    <property type="evidence" value="ECO:0007669"/>
    <property type="project" value="UniProtKB-KW"/>
</dbReference>
<protein>
    <submittedName>
        <fullName evidence="10">Zinc finger protein</fullName>
    </submittedName>
</protein>
<dbReference type="Pfam" id="PF00096">
    <property type="entry name" value="zf-C2H2"/>
    <property type="match status" value="3"/>
</dbReference>
<dbReference type="OrthoDB" id="6077919at2759"/>
<name>A0A0T6AXV9_9SCAR</name>
<dbReference type="SUPFAM" id="SSF57667">
    <property type="entry name" value="beta-beta-alpha zinc fingers"/>
    <property type="match status" value="3"/>
</dbReference>
<dbReference type="PROSITE" id="PS50157">
    <property type="entry name" value="ZINC_FINGER_C2H2_2"/>
    <property type="match status" value="5"/>
</dbReference>
<evidence type="ECO:0000256" key="8">
    <source>
        <dbReference type="PROSITE-ProRule" id="PRU00042"/>
    </source>
</evidence>
<dbReference type="EMBL" id="LJIG01022544">
    <property type="protein sequence ID" value="KRT80015.1"/>
    <property type="molecule type" value="Genomic_DNA"/>
</dbReference>
<dbReference type="GO" id="GO:0010468">
    <property type="term" value="P:regulation of gene expression"/>
    <property type="evidence" value="ECO:0007669"/>
    <property type="project" value="TreeGrafter"/>
</dbReference>
<evidence type="ECO:0000313" key="11">
    <source>
        <dbReference type="Proteomes" id="UP000051574"/>
    </source>
</evidence>
<dbReference type="InterPro" id="IPR013087">
    <property type="entry name" value="Znf_C2H2_type"/>
</dbReference>
<accession>A0A0T6AXV9</accession>
<evidence type="ECO:0000256" key="6">
    <source>
        <dbReference type="ARBA" id="ARBA00023125"/>
    </source>
</evidence>
<keyword evidence="5" id="KW-0862">Zinc</keyword>
<keyword evidence="3" id="KW-0677">Repeat</keyword>
<comment type="caution">
    <text evidence="10">The sequence shown here is derived from an EMBL/GenBank/DDBJ whole genome shotgun (WGS) entry which is preliminary data.</text>
</comment>
<feature type="domain" description="C2H2-type" evidence="9">
    <location>
        <begin position="125"/>
        <end position="152"/>
    </location>
</feature>
<dbReference type="Gene3D" id="3.30.160.60">
    <property type="entry name" value="Classic Zinc Finger"/>
    <property type="match status" value="5"/>
</dbReference>
<evidence type="ECO:0000256" key="2">
    <source>
        <dbReference type="ARBA" id="ARBA00022723"/>
    </source>
</evidence>
<proteinExistence type="predicted"/>
<dbReference type="PANTHER" id="PTHR16515">
    <property type="entry name" value="PR DOMAIN ZINC FINGER PROTEIN"/>
    <property type="match status" value="1"/>
</dbReference>
<evidence type="ECO:0000313" key="10">
    <source>
        <dbReference type="EMBL" id="KRT80015.1"/>
    </source>
</evidence>
<dbReference type="PROSITE" id="PS00028">
    <property type="entry name" value="ZINC_FINGER_C2H2_1"/>
    <property type="match status" value="4"/>
</dbReference>
<gene>
    <name evidence="10" type="ORF">AMK59_6442</name>
</gene>
<dbReference type="GO" id="GO:0003677">
    <property type="term" value="F:DNA binding"/>
    <property type="evidence" value="ECO:0007669"/>
    <property type="project" value="UniProtKB-KW"/>
</dbReference>
<feature type="non-terminal residue" evidence="10">
    <location>
        <position position="162"/>
    </location>
</feature>
<sequence>MKLHLIQHTDKHRCIHCSNRFNSKASLAQHIITVHTDIRNHVCCTCGKKFSSKTALRVHMKSHSNERLYKCKLCSYAGRTASALYIHMSTHSNYTCICEVCSKTFKSTRNLNDHLRRVHNQSKKHECNYCGKKFVDKYMLSVHIRCHTGVRPYKCNLCEKAF</sequence>
<keyword evidence="6" id="KW-0238">DNA-binding</keyword>
<feature type="domain" description="C2H2-type" evidence="9">
    <location>
        <begin position="12"/>
        <end position="40"/>
    </location>
</feature>
<feature type="domain" description="C2H2-type" evidence="9">
    <location>
        <begin position="41"/>
        <end position="68"/>
    </location>
</feature>
<dbReference type="Pfam" id="PF13894">
    <property type="entry name" value="zf-C2H2_4"/>
    <property type="match status" value="2"/>
</dbReference>
<keyword evidence="4 8" id="KW-0863">Zinc-finger</keyword>
<dbReference type="FunFam" id="3.30.160.60:FF:000702">
    <property type="entry name" value="Transcription factor E4F1 isoform 1"/>
    <property type="match status" value="1"/>
</dbReference>
<evidence type="ECO:0000256" key="1">
    <source>
        <dbReference type="ARBA" id="ARBA00004123"/>
    </source>
</evidence>
<keyword evidence="7" id="KW-0539">Nucleus</keyword>
<keyword evidence="11" id="KW-1185">Reference proteome</keyword>
<organism evidence="10 11">
    <name type="scientific">Oryctes borbonicus</name>
    <dbReference type="NCBI Taxonomy" id="1629725"/>
    <lineage>
        <taxon>Eukaryota</taxon>
        <taxon>Metazoa</taxon>
        <taxon>Ecdysozoa</taxon>
        <taxon>Arthropoda</taxon>
        <taxon>Hexapoda</taxon>
        <taxon>Insecta</taxon>
        <taxon>Pterygota</taxon>
        <taxon>Neoptera</taxon>
        <taxon>Endopterygota</taxon>
        <taxon>Coleoptera</taxon>
        <taxon>Polyphaga</taxon>
        <taxon>Scarabaeiformia</taxon>
        <taxon>Scarabaeidae</taxon>
        <taxon>Dynastinae</taxon>
        <taxon>Oryctes</taxon>
    </lineage>
</organism>
<evidence type="ECO:0000256" key="7">
    <source>
        <dbReference type="ARBA" id="ARBA00023242"/>
    </source>
</evidence>